<name>A0A0M3HKL4_ASCLU</name>
<evidence type="ECO:0000313" key="2">
    <source>
        <dbReference type="WBParaSite" id="ALUE_0000205901-mRNA-1"/>
    </source>
</evidence>
<protein>
    <submittedName>
        <fullName evidence="2">Transposase</fullName>
    </submittedName>
</protein>
<evidence type="ECO:0000313" key="1">
    <source>
        <dbReference type="Proteomes" id="UP000036681"/>
    </source>
</evidence>
<dbReference type="AlphaFoldDB" id="A0A0M3HKL4"/>
<dbReference type="Proteomes" id="UP000036681">
    <property type="component" value="Unplaced"/>
</dbReference>
<dbReference type="WBParaSite" id="ALUE_0000205901-mRNA-1">
    <property type="protein sequence ID" value="ALUE_0000205901-mRNA-1"/>
    <property type="gene ID" value="ALUE_0000205901"/>
</dbReference>
<proteinExistence type="predicted"/>
<sequence>MAHCVSGITIHFAAAREHTYTKLKTFDYVQKMPPDVIYIKQVPVLVSSIQVARLVSTQPLNVANEFCFVGGLAGLACVTHDREQNQDPTFPRPISLPPPG</sequence>
<accession>A0A0M3HKL4</accession>
<reference evidence="2" key="1">
    <citation type="submission" date="2017-02" db="UniProtKB">
        <authorList>
            <consortium name="WormBaseParasite"/>
        </authorList>
    </citation>
    <scope>IDENTIFICATION</scope>
</reference>
<organism evidence="1 2">
    <name type="scientific">Ascaris lumbricoides</name>
    <name type="common">Giant roundworm</name>
    <dbReference type="NCBI Taxonomy" id="6252"/>
    <lineage>
        <taxon>Eukaryota</taxon>
        <taxon>Metazoa</taxon>
        <taxon>Ecdysozoa</taxon>
        <taxon>Nematoda</taxon>
        <taxon>Chromadorea</taxon>
        <taxon>Rhabditida</taxon>
        <taxon>Spirurina</taxon>
        <taxon>Ascaridomorpha</taxon>
        <taxon>Ascaridoidea</taxon>
        <taxon>Ascarididae</taxon>
        <taxon>Ascaris</taxon>
    </lineage>
</organism>
<keyword evidence="1" id="KW-1185">Reference proteome</keyword>